<dbReference type="Proteomes" id="UP001241377">
    <property type="component" value="Unassembled WGS sequence"/>
</dbReference>
<protein>
    <submittedName>
        <fullName evidence="1">Uncharacterized protein</fullName>
    </submittedName>
</protein>
<evidence type="ECO:0000313" key="2">
    <source>
        <dbReference type="Proteomes" id="UP001241377"/>
    </source>
</evidence>
<evidence type="ECO:0000313" key="1">
    <source>
        <dbReference type="EMBL" id="KAJ9091883.1"/>
    </source>
</evidence>
<comment type="caution">
    <text evidence="1">The sequence shown here is derived from an EMBL/GenBank/DDBJ whole genome shotgun (WGS) entry which is preliminary data.</text>
</comment>
<proteinExistence type="predicted"/>
<keyword evidence="2" id="KW-1185">Reference proteome</keyword>
<reference evidence="1" key="1">
    <citation type="submission" date="2023-04" db="EMBL/GenBank/DDBJ databases">
        <title>Draft Genome sequencing of Naganishia species isolated from polar environments using Oxford Nanopore Technology.</title>
        <authorList>
            <person name="Leo P."/>
            <person name="Venkateswaran K."/>
        </authorList>
    </citation>
    <scope>NUCLEOTIDE SEQUENCE</scope>
    <source>
        <strain evidence="1">MNA-CCFEE 5261</strain>
    </source>
</reference>
<sequence>MSKPAVQHVEELLSSTPDIMPGGNNLTWPRMSLVAHLQNEIDLLSEEEFKAEEKKLVRKIDFRLMPALFLLICLNYLDRSALASARVQGIEKDLGLKHGQFNIAISCLIASGIQKGLKGAHGLEAWRWLFIIEGSMTIGVAILAIFILPDWPATTKWLTPRERALAVRRLAKDAGGIEDENGNVWKGARDALLDYKGMNIARSFQHHLLTSL</sequence>
<organism evidence="1 2">
    <name type="scientific">Naganishia cerealis</name>
    <dbReference type="NCBI Taxonomy" id="610337"/>
    <lineage>
        <taxon>Eukaryota</taxon>
        <taxon>Fungi</taxon>
        <taxon>Dikarya</taxon>
        <taxon>Basidiomycota</taxon>
        <taxon>Agaricomycotina</taxon>
        <taxon>Tremellomycetes</taxon>
        <taxon>Filobasidiales</taxon>
        <taxon>Filobasidiaceae</taxon>
        <taxon>Naganishia</taxon>
    </lineage>
</organism>
<accession>A0ACC2UXU0</accession>
<dbReference type="EMBL" id="JASBWR010000142">
    <property type="protein sequence ID" value="KAJ9091883.1"/>
    <property type="molecule type" value="Genomic_DNA"/>
</dbReference>
<gene>
    <name evidence="1" type="ORF">QFC19_008909</name>
</gene>
<name>A0ACC2UXU0_9TREE</name>